<feature type="region of interest" description="Disordered" evidence="1">
    <location>
        <begin position="80"/>
        <end position="100"/>
    </location>
</feature>
<reference evidence="2" key="1">
    <citation type="submission" date="2024-05" db="EMBL/GenBank/DDBJ databases">
        <title>Whole genome shotgun sequence of Streptomyces hygroscopicus NBRC 113678.</title>
        <authorList>
            <person name="Komaki H."/>
            <person name="Tamura T."/>
        </authorList>
    </citation>
    <scope>NUCLEOTIDE SEQUENCE</scope>
    <source>
        <strain evidence="2">N11-34</strain>
    </source>
</reference>
<evidence type="ECO:0000313" key="2">
    <source>
        <dbReference type="EMBL" id="GHJ34022.1"/>
    </source>
</evidence>
<dbReference type="Proteomes" id="UP001054854">
    <property type="component" value="Unassembled WGS sequence"/>
</dbReference>
<dbReference type="EMBL" id="BNEK01000005">
    <property type="protein sequence ID" value="GHJ34022.1"/>
    <property type="molecule type" value="Genomic_DNA"/>
</dbReference>
<keyword evidence="3" id="KW-1185">Reference proteome</keyword>
<proteinExistence type="predicted"/>
<comment type="caution">
    <text evidence="2">The sequence shown here is derived from an EMBL/GenBank/DDBJ whole genome shotgun (WGS) entry which is preliminary data.</text>
</comment>
<protein>
    <submittedName>
        <fullName evidence="2">Uncharacterized protein</fullName>
    </submittedName>
</protein>
<evidence type="ECO:0000256" key="1">
    <source>
        <dbReference type="SAM" id="MobiDB-lite"/>
    </source>
</evidence>
<name>A0ABQ3UEI2_STRHY</name>
<accession>A0ABQ3UEI2</accession>
<organism evidence="2 3">
    <name type="scientific">Streptomyces hygroscopicus</name>
    <dbReference type="NCBI Taxonomy" id="1912"/>
    <lineage>
        <taxon>Bacteria</taxon>
        <taxon>Bacillati</taxon>
        <taxon>Actinomycetota</taxon>
        <taxon>Actinomycetes</taxon>
        <taxon>Kitasatosporales</taxon>
        <taxon>Streptomycetaceae</taxon>
        <taxon>Streptomyces</taxon>
        <taxon>Streptomyces violaceusniger group</taxon>
    </lineage>
</organism>
<evidence type="ECO:0000313" key="3">
    <source>
        <dbReference type="Proteomes" id="UP001054854"/>
    </source>
</evidence>
<gene>
    <name evidence="2" type="ORF">TPA0910_84550</name>
</gene>
<sequence length="100" mass="10052">MGAVRAVVARDVAASEVGGHARCDGVLPARVPGLVERPVGRGPGPNHGGELLAALPVPEDIGGAGAPPRACPAALFAPGARGLNQRHTRVDGRPHRPCHG</sequence>